<dbReference type="InParanoid" id="A0A090M921"/>
<dbReference type="GeneID" id="9831538"/>
<dbReference type="AlphaFoldDB" id="A0A090M921"/>
<reference evidence="3" key="1">
    <citation type="journal article" date="2006" name="Proc. Natl. Acad. Sci. U.S.A.">
        <title>Genome analysis of the smallest free-living eukaryote Ostreococcus tauri unveils many unique features.</title>
        <authorList>
            <person name="Derelle E."/>
            <person name="Ferraz C."/>
            <person name="Rombauts S."/>
            <person name="Rouze P."/>
            <person name="Worden A.Z."/>
            <person name="Robbens S."/>
            <person name="Partensky F."/>
            <person name="Degroeve S."/>
            <person name="Echeynie S."/>
            <person name="Cooke R."/>
            <person name="Saeys Y."/>
            <person name="Wuyts J."/>
            <person name="Jabbari K."/>
            <person name="Bowler C."/>
            <person name="Panaud O."/>
            <person name="Piegu B."/>
            <person name="Ball S.G."/>
            <person name="Ral J.-P."/>
            <person name="Bouget F.-Y."/>
            <person name="Piganeau G."/>
            <person name="De Baets B."/>
            <person name="Picard A."/>
            <person name="Delseny M."/>
            <person name="Demaille J."/>
            <person name="Van de Peer Y."/>
            <person name="Moreau H."/>
        </authorList>
    </citation>
    <scope>NUCLEOTIDE SEQUENCE [LARGE SCALE GENOMIC DNA]</scope>
    <source>
        <strain evidence="3">OTTH 0595 / CCAP 157/2 / RCC745</strain>
    </source>
</reference>
<sequence>MTSTGATDRMATDRVATDRVATDRVATVTVTASRIRAHPSPCARGDRVKIRRARVDSVPPRRDVGPDRIAESSSGRQIASTSSARAHGNGAAVNMGPCMSVVGGALPAPSAETEGPYAMYSTDSTKWLDDGRRFGIVDGSASTETPETFVKSFIKHNESNEMKIDRLFGLSSAKPMEIRYCTDELGLSVAEPLDGATIDATDAFSLIVGFAPDLQQTPVGVYHSGAYSMMKPDVKQITVPLMPAVHLIDLFLEIDGKKFEDGHICIGDGSNSKAQAIKAFDDLSIYDDDINKLLKESLTSGPSDKSKPWATIAAGKALKTNHAHFPLIAKDAHEASTDLSSDFCHALLTKFSQAIKTLKPGSHTFKIQVRPRGVFHESLGEIGWKADEILAKTDYAQFCQAFPKHFVTDPNTVGSTATWTMTTSAKNAKGPTRSAHAFSDNWPSDEIQECVDIAMSLSGKGPAGAVASKAGCGQCAHIILVGHGIENRTFGKLDTDDWFQCFGLYKSKDGKPNSLGAQIEFGCKRVTMKDGIPVSDPQWECSIVGRTGCTKEDLTNSEIDAAIARDAHHLED</sequence>
<feature type="region of interest" description="Disordered" evidence="1">
    <location>
        <begin position="54"/>
        <end position="88"/>
    </location>
</feature>
<dbReference type="KEGG" id="ota:OT_ostta08g04010"/>
<comment type="caution">
    <text evidence="2">The sequence shown here is derived from an EMBL/GenBank/DDBJ whole genome shotgun (WGS) entry which is preliminary data.</text>
</comment>
<accession>A0A090M921</accession>
<organism evidence="2 3">
    <name type="scientific">Ostreococcus tauri</name>
    <name type="common">Marine green alga</name>
    <dbReference type="NCBI Taxonomy" id="70448"/>
    <lineage>
        <taxon>Eukaryota</taxon>
        <taxon>Viridiplantae</taxon>
        <taxon>Chlorophyta</taxon>
        <taxon>Mamiellophyceae</taxon>
        <taxon>Mamiellales</taxon>
        <taxon>Bathycoccaceae</taxon>
        <taxon>Ostreococcus</taxon>
    </lineage>
</organism>
<reference evidence="2 3" key="2">
    <citation type="journal article" date="2014" name="BMC Genomics">
        <title>An improved genome of the model marine alga Ostreococcus tauri unfolds by assessing Illumina de novo assemblies.</title>
        <authorList>
            <person name="Blanc-Mathieu R."/>
            <person name="Verhelst B."/>
            <person name="Derelle E."/>
            <person name="Rombauts S."/>
            <person name="Bouget F.Y."/>
            <person name="Carre I."/>
            <person name="Chateau A."/>
            <person name="Eyre-Walker A."/>
            <person name="Grimsley N."/>
            <person name="Moreau H."/>
            <person name="Piegu B."/>
            <person name="Rivals E."/>
            <person name="Schackwitz W."/>
            <person name="Van de Peer Y."/>
            <person name="Piganeau G."/>
        </authorList>
    </citation>
    <scope>NUCLEOTIDE SEQUENCE [LARGE SCALE GENOMIC DNA]</scope>
    <source>
        <strain evidence="3">OTTH 0595 / CCAP 157/2 / RCC745</strain>
    </source>
</reference>
<dbReference type="RefSeq" id="XP_003080959.2">
    <property type="nucleotide sequence ID" value="XM_003080911.2"/>
</dbReference>
<gene>
    <name evidence="2" type="ORF">OT_ostta08g04010</name>
</gene>
<proteinExistence type="predicted"/>
<evidence type="ECO:0000313" key="2">
    <source>
        <dbReference type="EMBL" id="CEG01619.1"/>
    </source>
</evidence>
<dbReference type="EMBL" id="CAID01000008">
    <property type="protein sequence ID" value="CEG01619.1"/>
    <property type="molecule type" value="Genomic_DNA"/>
</dbReference>
<keyword evidence="3" id="KW-1185">Reference proteome</keyword>
<evidence type="ECO:0000313" key="3">
    <source>
        <dbReference type="Proteomes" id="UP000009170"/>
    </source>
</evidence>
<name>A0A090M921_OSTTA</name>
<dbReference type="Proteomes" id="UP000009170">
    <property type="component" value="Unassembled WGS sequence"/>
</dbReference>
<protein>
    <submittedName>
        <fullName evidence="2">Unnamed product</fullName>
    </submittedName>
</protein>
<dbReference type="OrthoDB" id="498668at2759"/>
<feature type="compositionally biased region" description="Polar residues" evidence="1">
    <location>
        <begin position="71"/>
        <end position="84"/>
    </location>
</feature>
<evidence type="ECO:0000256" key="1">
    <source>
        <dbReference type="SAM" id="MobiDB-lite"/>
    </source>
</evidence>
<feature type="compositionally biased region" description="Basic and acidic residues" evidence="1">
    <location>
        <begin position="54"/>
        <end position="70"/>
    </location>
</feature>